<keyword evidence="2" id="KW-1185">Reference proteome</keyword>
<comment type="caution">
    <text evidence="1">The sequence shown here is derived from an EMBL/GenBank/DDBJ whole genome shotgun (WGS) entry which is preliminary data.</text>
</comment>
<dbReference type="EMBL" id="CADEHS020000005">
    <property type="protein sequence ID" value="CAG9940990.1"/>
    <property type="molecule type" value="Genomic_DNA"/>
</dbReference>
<evidence type="ECO:0000313" key="2">
    <source>
        <dbReference type="Proteomes" id="UP000836387"/>
    </source>
</evidence>
<accession>A0ACA9TJ88</accession>
<reference evidence="1" key="2">
    <citation type="submission" date="2021-10" db="EMBL/GenBank/DDBJ databases">
        <authorList>
            <person name="Piombo E."/>
        </authorList>
    </citation>
    <scope>NUCLEOTIDE SEQUENCE</scope>
</reference>
<gene>
    <name evidence="1" type="ORF">CRV2_00002412</name>
</gene>
<reference evidence="1" key="1">
    <citation type="submission" date="2020-04" db="EMBL/GenBank/DDBJ databases">
        <authorList>
            <person name="Broberg M."/>
        </authorList>
    </citation>
    <scope>NUCLEOTIDE SEQUENCE</scope>
</reference>
<protein>
    <submittedName>
        <fullName evidence="1">Uncharacterized protein</fullName>
    </submittedName>
</protein>
<dbReference type="Proteomes" id="UP000836387">
    <property type="component" value="Unassembled WGS sequence"/>
</dbReference>
<proteinExistence type="predicted"/>
<organism evidence="1 2">
    <name type="scientific">Clonostachys rosea f. rosea IK726</name>
    <dbReference type="NCBI Taxonomy" id="1349383"/>
    <lineage>
        <taxon>Eukaryota</taxon>
        <taxon>Fungi</taxon>
        <taxon>Dikarya</taxon>
        <taxon>Ascomycota</taxon>
        <taxon>Pezizomycotina</taxon>
        <taxon>Sordariomycetes</taxon>
        <taxon>Hypocreomycetidae</taxon>
        <taxon>Hypocreales</taxon>
        <taxon>Bionectriaceae</taxon>
        <taxon>Clonostachys</taxon>
    </lineage>
</organism>
<evidence type="ECO:0000313" key="1">
    <source>
        <dbReference type="EMBL" id="CAG9940990.1"/>
    </source>
</evidence>
<name>A0ACA9TJ88_BIOOC</name>
<sequence>MSRYDIVPNPAGPLGPDPVELSSLNASQPFIHNVDTGYDSSMYEYDNHKSETKTNFKTPATELEDDLPFGRAVKKHPKIVGYFVGIIFIIAGMGLTIIIAGAITGCVSFTMAYGEKLNDEYYIPKDWLTIWQSVNPIGQCIGFLVGGWIQDKIGRKFTIMAGSVISGIGVGFLFFSSLLDAKSTMRILYACGIIITGISNGAIMTACQAYVSEVAPRSLQGPAMAMFPAFTLFGQLAGSGLIGATQDMTEKMAHQMAFAVQWIVAVAGLITSIVMPESPGFLIRRGLEAEAVKATRRLFAPKTNPTVALEKIHLGMKDPSTALIGGLAAGMIANGLGAWMMGRVGMRKMSLITLSLVTICWIAMGISGFWRGEIPQWVAAGSIIGVLVFAGLGVWPASYAWLGALSSLQLRALTQGIGGVANQALSAVLSGVMSQIYARDGLGLGAKYGFVYVVFCLVALALVFFLMPELNDRSVMEIDHMFAKRLPAKKFKAYKFADGGSIGEETMPLARH</sequence>